<dbReference type="AlphaFoldDB" id="A0A4R3JGG9"/>
<gene>
    <name evidence="2" type="ORF">EDD52_10698</name>
</gene>
<dbReference type="SUPFAM" id="SSF55729">
    <property type="entry name" value="Acyl-CoA N-acyltransferases (Nat)"/>
    <property type="match status" value="1"/>
</dbReference>
<feature type="domain" description="BioF2-like acetyltransferase" evidence="1">
    <location>
        <begin position="140"/>
        <end position="265"/>
    </location>
</feature>
<accession>A0A4R3JGG9</accession>
<proteinExistence type="predicted"/>
<keyword evidence="3" id="KW-1185">Reference proteome</keyword>
<organism evidence="2 3">
    <name type="scientific">Primorskyibacter sedentarius</name>
    <dbReference type="NCBI Taxonomy" id="745311"/>
    <lineage>
        <taxon>Bacteria</taxon>
        <taxon>Pseudomonadati</taxon>
        <taxon>Pseudomonadota</taxon>
        <taxon>Alphaproteobacteria</taxon>
        <taxon>Rhodobacterales</taxon>
        <taxon>Roseobacteraceae</taxon>
        <taxon>Primorskyibacter</taxon>
    </lineage>
</organism>
<dbReference type="InterPro" id="IPR050644">
    <property type="entry name" value="PG_Glycine_Bridge_Synth"/>
</dbReference>
<evidence type="ECO:0000259" key="1">
    <source>
        <dbReference type="Pfam" id="PF13480"/>
    </source>
</evidence>
<dbReference type="EMBL" id="SLZU01000006">
    <property type="protein sequence ID" value="TCS63830.1"/>
    <property type="molecule type" value="Genomic_DNA"/>
</dbReference>
<keyword evidence="2" id="KW-0808">Transferase</keyword>
<dbReference type="Gene3D" id="3.40.630.30">
    <property type="match status" value="1"/>
</dbReference>
<evidence type="ECO:0000313" key="3">
    <source>
        <dbReference type="Proteomes" id="UP000295696"/>
    </source>
</evidence>
<dbReference type="Proteomes" id="UP000295696">
    <property type="component" value="Unassembled WGS sequence"/>
</dbReference>
<comment type="caution">
    <text evidence="2">The sequence shown here is derived from an EMBL/GenBank/DDBJ whole genome shotgun (WGS) entry which is preliminary data.</text>
</comment>
<dbReference type="PANTHER" id="PTHR36174">
    <property type="entry name" value="LIPID II:GLYCINE GLYCYLTRANSFERASE"/>
    <property type="match status" value="1"/>
</dbReference>
<sequence length="308" mass="33569">MPLTAAMTPGFPETLPLPLQQSPQYARALGMMGASVQSMTLGRNTGWCQIQTRKLRALGEVRMISRGPVWAEDAPSLTADWLRNWLRAEPARPFLLNAGPIAPGGLQKAGFWPLMSGASVAVLPLAERGAMRVGLSQKWRNRLSRAEAGKLTVQATVFNGDPAHWLLAAEEDQRRRRRYGGLPRAFTVAYARANPGDARLFCARLDGRPVAAMLFLRHGQMATYHLGHAKPDARALNAHNLLMWRAMCWLAERGHRSLDLGTINTQDAAGLARFKLGTGARALPLGGTWLHLSALAPIARRLPSALAA</sequence>
<reference evidence="2 3" key="1">
    <citation type="submission" date="2019-03" db="EMBL/GenBank/DDBJ databases">
        <title>Genomic Encyclopedia of Type Strains, Phase IV (KMG-IV): sequencing the most valuable type-strain genomes for metagenomic binning, comparative biology and taxonomic classification.</title>
        <authorList>
            <person name="Goeker M."/>
        </authorList>
    </citation>
    <scope>NUCLEOTIDE SEQUENCE [LARGE SCALE GENOMIC DNA]</scope>
    <source>
        <strain evidence="2 3">DSM 104836</strain>
    </source>
</reference>
<name>A0A4R3JGG9_9RHOB</name>
<dbReference type="Pfam" id="PF13480">
    <property type="entry name" value="Acetyltransf_6"/>
    <property type="match status" value="1"/>
</dbReference>
<dbReference type="InterPro" id="IPR016181">
    <property type="entry name" value="Acyl_CoA_acyltransferase"/>
</dbReference>
<evidence type="ECO:0000313" key="2">
    <source>
        <dbReference type="EMBL" id="TCS63830.1"/>
    </source>
</evidence>
<dbReference type="PANTHER" id="PTHR36174:SF1">
    <property type="entry name" value="LIPID II:GLYCINE GLYCYLTRANSFERASE"/>
    <property type="match status" value="1"/>
</dbReference>
<protein>
    <submittedName>
        <fullName evidence="2">Acetyltransferase (GNAT) family protein</fullName>
    </submittedName>
</protein>
<dbReference type="InterPro" id="IPR038740">
    <property type="entry name" value="BioF2-like_GNAT_dom"/>
</dbReference>
<dbReference type="GO" id="GO:0016740">
    <property type="term" value="F:transferase activity"/>
    <property type="evidence" value="ECO:0007669"/>
    <property type="project" value="UniProtKB-KW"/>
</dbReference>